<dbReference type="CDD" id="cd02440">
    <property type="entry name" value="AdoMet_MTases"/>
    <property type="match status" value="1"/>
</dbReference>
<dbReference type="Proteomes" id="UP000723714">
    <property type="component" value="Unassembled WGS sequence"/>
</dbReference>
<dbReference type="PANTHER" id="PTHR43182:SF1">
    <property type="entry name" value="COBALT-PRECORRIN-7 C(5)-METHYLTRANSFERASE"/>
    <property type="match status" value="1"/>
</dbReference>
<organism evidence="7 8">
    <name type="scientific">Faecalicatena faecalis</name>
    <dbReference type="NCBI Taxonomy" id="2726362"/>
    <lineage>
        <taxon>Bacteria</taxon>
        <taxon>Bacillati</taxon>
        <taxon>Bacillota</taxon>
        <taxon>Clostridia</taxon>
        <taxon>Lachnospirales</taxon>
        <taxon>Lachnospiraceae</taxon>
        <taxon>Faecalicatena</taxon>
    </lineage>
</organism>
<name>A0ABS6D365_9FIRM</name>
<dbReference type="NCBIfam" id="TIGR02467">
    <property type="entry name" value="CbiE"/>
    <property type="match status" value="1"/>
</dbReference>
<comment type="pathway">
    <text evidence="1">Cofactor biosynthesis; adenosylcobalamin biosynthesis.</text>
</comment>
<comment type="caution">
    <text evidence="7">The sequence shown here is derived from an EMBL/GenBank/DDBJ whole genome shotgun (WGS) entry which is preliminary data.</text>
</comment>
<dbReference type="RefSeq" id="WP_216241055.1">
    <property type="nucleotide sequence ID" value="NZ_JABACJ020000007.1"/>
</dbReference>
<protein>
    <submittedName>
        <fullName evidence="7">Precorrin-6y C5,15-methyltransferase (Decarboxylating) subunit CbiE</fullName>
    </submittedName>
</protein>
<dbReference type="EMBL" id="JABACJ020000007">
    <property type="protein sequence ID" value="MBU3876032.1"/>
    <property type="molecule type" value="Genomic_DNA"/>
</dbReference>
<proteinExistence type="predicted"/>
<dbReference type="CDD" id="cd11644">
    <property type="entry name" value="Precorrin-6Y-MT"/>
    <property type="match status" value="1"/>
</dbReference>
<dbReference type="InterPro" id="IPR006365">
    <property type="entry name" value="Cbl_synth_CobL"/>
</dbReference>
<dbReference type="NCBIfam" id="TIGR02469">
    <property type="entry name" value="CbiT"/>
    <property type="match status" value="1"/>
</dbReference>
<accession>A0ABS6D365</accession>
<sequence>MCKEKQRIYLVGIGMGTEASLTIQAKQVLESCDRIIGAKRMLDAVKEFNKPVLAAYKPGEIKDYIVTHSNAAKIAVVLSGDAGFYSGAKKLEEVLTEYEVERIPGISSIIYLAAKLHISWEDAALVSVHGRKQNYIHAIATHEKTFLLLGDRDTAREFCEKIRYYGLEKTQIWVGSQLSYEDEVILHKKAGELRPEECLGLDVAYIYNPEPDRRIYRHLEDEEFIRGKVPMTKSEIRAVSLAKLALTEDAVLYDVGAGTGSVSIEAAVQSGSIKVYAVEKNPEGVSMIRENKRKFLCDWLEIVEGTAPEALKELKPPTHVFIGGSSGNLKEIITCVKEKNPEVRIVLNAISLETVKEVMEAAREGILEEPEIIQIMASRSKKLGAYHMMTGLNPVYIITEGKEQQDGKSEISDCGGIQRKR</sequence>
<evidence type="ECO:0000256" key="4">
    <source>
        <dbReference type="ARBA" id="ARBA00022679"/>
    </source>
</evidence>
<evidence type="ECO:0000313" key="8">
    <source>
        <dbReference type="Proteomes" id="UP000723714"/>
    </source>
</evidence>
<evidence type="ECO:0000256" key="2">
    <source>
        <dbReference type="ARBA" id="ARBA00022573"/>
    </source>
</evidence>
<keyword evidence="2" id="KW-0169">Cobalamin biosynthesis</keyword>
<evidence type="ECO:0000256" key="1">
    <source>
        <dbReference type="ARBA" id="ARBA00004953"/>
    </source>
</evidence>
<feature type="domain" description="Tetrapyrrole methylase" evidence="6">
    <location>
        <begin position="7"/>
        <end position="193"/>
    </location>
</feature>
<keyword evidence="4" id="KW-0808">Transferase</keyword>
<evidence type="ECO:0000256" key="3">
    <source>
        <dbReference type="ARBA" id="ARBA00022603"/>
    </source>
</evidence>
<evidence type="ECO:0000259" key="6">
    <source>
        <dbReference type="Pfam" id="PF00590"/>
    </source>
</evidence>
<gene>
    <name evidence="7" type="primary">cbiE</name>
    <name evidence="7" type="ORF">HGO97_009425</name>
</gene>
<dbReference type="InterPro" id="IPR000878">
    <property type="entry name" value="4pyrrol_Mease"/>
</dbReference>
<dbReference type="InterPro" id="IPR014008">
    <property type="entry name" value="Cbl_synth_MTase_CbiT"/>
</dbReference>
<keyword evidence="8" id="KW-1185">Reference proteome</keyword>
<dbReference type="InterPro" id="IPR050714">
    <property type="entry name" value="Cobalamin_biosynth_MTase"/>
</dbReference>
<dbReference type="PIRSF" id="PIRSF036428">
    <property type="entry name" value="CobL"/>
    <property type="match status" value="1"/>
</dbReference>
<dbReference type="InterPro" id="IPR012818">
    <property type="entry name" value="CbiE"/>
</dbReference>
<reference evidence="7 8" key="1">
    <citation type="submission" date="2021-06" db="EMBL/GenBank/DDBJ databases">
        <title>Faecalicatena sp. nov. isolated from porcine feces.</title>
        <authorList>
            <person name="Oh B.S."/>
            <person name="Lee J.H."/>
        </authorList>
    </citation>
    <scope>NUCLEOTIDE SEQUENCE [LARGE SCALE GENOMIC DNA]</scope>
    <source>
        <strain evidence="7 8">AGMB00832</strain>
    </source>
</reference>
<dbReference type="PANTHER" id="PTHR43182">
    <property type="entry name" value="COBALT-PRECORRIN-6B C(15)-METHYLTRANSFERASE (DECARBOXYLATING)"/>
    <property type="match status" value="1"/>
</dbReference>
<evidence type="ECO:0000313" key="7">
    <source>
        <dbReference type="EMBL" id="MBU3876032.1"/>
    </source>
</evidence>
<keyword evidence="5" id="KW-0949">S-adenosyl-L-methionine</keyword>
<dbReference type="Pfam" id="PF00590">
    <property type="entry name" value="TP_methylase"/>
    <property type="match status" value="1"/>
</dbReference>
<keyword evidence="3" id="KW-0489">Methyltransferase</keyword>
<evidence type="ECO:0000256" key="5">
    <source>
        <dbReference type="ARBA" id="ARBA00022691"/>
    </source>
</evidence>